<dbReference type="RefSeq" id="WP_044833742.1">
    <property type="nucleotide sequence ID" value="NZ_CP059735.1"/>
</dbReference>
<keyword evidence="3" id="KW-1185">Reference proteome</keyword>
<evidence type="ECO:0000256" key="1">
    <source>
        <dbReference type="SAM" id="SignalP"/>
    </source>
</evidence>
<dbReference type="EMBL" id="CP059735">
    <property type="protein sequence ID" value="WDD99295.1"/>
    <property type="molecule type" value="Genomic_DNA"/>
</dbReference>
<evidence type="ECO:0000313" key="2">
    <source>
        <dbReference type="EMBL" id="WDD99295.1"/>
    </source>
</evidence>
<feature type="signal peptide" evidence="1">
    <location>
        <begin position="1"/>
        <end position="18"/>
    </location>
</feature>
<accession>A0AAF0C3T7</accession>
<reference evidence="2 3" key="1">
    <citation type="journal article" date="2015" name="Genome Announc.">
        <title>Draft Genome Sequences of Marine Isolates of Thalassomonas viridans and Thalassomonas actiniarum.</title>
        <authorList>
            <person name="Olonade I."/>
            <person name="van Zyl L.J."/>
            <person name="Trindade M."/>
        </authorList>
    </citation>
    <scope>NUCLEOTIDE SEQUENCE [LARGE SCALE GENOMIC DNA]</scope>
    <source>
        <strain evidence="2 3">A5K-106</strain>
    </source>
</reference>
<reference evidence="2 3" key="2">
    <citation type="journal article" date="2022" name="Mar. Drugs">
        <title>Bioassay-Guided Fractionation Leads to the Detection of Cholic Acid Generated by the Rare Thalassomonas sp.</title>
        <authorList>
            <person name="Pheiffer F."/>
            <person name="Schneider Y.K."/>
            <person name="Hansen E.H."/>
            <person name="Andersen J.H."/>
            <person name="Isaksson J."/>
            <person name="Busche T."/>
            <person name="R C."/>
            <person name="Kalinowski J."/>
            <person name="Zyl L.V."/>
            <person name="Trindade M."/>
        </authorList>
    </citation>
    <scope>NUCLEOTIDE SEQUENCE [LARGE SCALE GENOMIC DNA]</scope>
    <source>
        <strain evidence="2 3">A5K-106</strain>
    </source>
</reference>
<name>A0AAF0C3T7_9GAMM</name>
<keyword evidence="1" id="KW-0732">Signal</keyword>
<dbReference type="KEGG" id="tact:SG35_000985"/>
<dbReference type="AlphaFoldDB" id="A0AAF0C3T7"/>
<protein>
    <submittedName>
        <fullName evidence="2">Uncharacterized protein</fullName>
    </submittedName>
</protein>
<organism evidence="2 3">
    <name type="scientific">Thalassomonas actiniarum</name>
    <dbReference type="NCBI Taxonomy" id="485447"/>
    <lineage>
        <taxon>Bacteria</taxon>
        <taxon>Pseudomonadati</taxon>
        <taxon>Pseudomonadota</taxon>
        <taxon>Gammaproteobacteria</taxon>
        <taxon>Alteromonadales</taxon>
        <taxon>Colwelliaceae</taxon>
        <taxon>Thalassomonas</taxon>
    </lineage>
</organism>
<evidence type="ECO:0000313" key="3">
    <source>
        <dbReference type="Proteomes" id="UP000032568"/>
    </source>
</evidence>
<feature type="chain" id="PRO_5042046678" evidence="1">
    <location>
        <begin position="19"/>
        <end position="121"/>
    </location>
</feature>
<dbReference type="Proteomes" id="UP000032568">
    <property type="component" value="Chromosome"/>
</dbReference>
<gene>
    <name evidence="2" type="ORF">SG35_000985</name>
</gene>
<proteinExistence type="predicted"/>
<sequence length="121" mass="13305">MYRVLFLSIIALSFSVVAEQQDIVKVVKACQNSINSGNSKAALKHFLPSKREEMAGTGGEVLVSLFTDLKLDSSSIKQSCNQTECKVYVDALKAGQNQKVVYTLVKHENAFYISNIQAKST</sequence>